<dbReference type="OrthoDB" id="6465265at2"/>
<evidence type="ECO:0000256" key="1">
    <source>
        <dbReference type="SAM" id="Phobius"/>
    </source>
</evidence>
<gene>
    <name evidence="2" type="ORF">M998_0623</name>
</gene>
<sequence>MKKYVIGIGIAVIGVLAAVLIAVVMLFSNMKEKVTSLVDQVKSGEYVELVKQNTENLIPESLKNLQPIEDGNNQCEYFYQKVDTAIEYLKDNPDITGAEIYADQLTSLKNTIEKTPSIVRDTACEKGISSLNYIIETIGPNKE</sequence>
<evidence type="ECO:0000313" key="2">
    <source>
        <dbReference type="EMBL" id="OAT54291.1"/>
    </source>
</evidence>
<keyword evidence="1" id="KW-1133">Transmembrane helix</keyword>
<dbReference type="PATRIC" id="fig|1354272.4.peg.640"/>
<comment type="caution">
    <text evidence="2">The sequence shown here is derived from an EMBL/GenBank/DDBJ whole genome shotgun (WGS) entry which is preliminary data.</text>
</comment>
<evidence type="ECO:0000313" key="3">
    <source>
        <dbReference type="Proteomes" id="UP000078224"/>
    </source>
</evidence>
<protein>
    <submittedName>
        <fullName evidence="2">Uncharacterized protein</fullName>
    </submittedName>
</protein>
<dbReference type="EMBL" id="LXEW01000011">
    <property type="protein sequence ID" value="OAT54291.1"/>
    <property type="molecule type" value="Genomic_DNA"/>
</dbReference>
<accession>A0A1B7K2B0</accession>
<keyword evidence="1" id="KW-0472">Membrane</keyword>
<keyword evidence="1" id="KW-0812">Transmembrane</keyword>
<reference evidence="2 3" key="1">
    <citation type="submission" date="2016-04" db="EMBL/GenBank/DDBJ databases">
        <title>ATOL: Assembling a taxonomically balanced genome-scale reconstruction of the evolutionary history of the Enterobacteriaceae.</title>
        <authorList>
            <person name="Plunkett G.III."/>
            <person name="Neeno-Eckwall E.C."/>
            <person name="Glasner J.D."/>
            <person name="Perna N.T."/>
        </authorList>
    </citation>
    <scope>NUCLEOTIDE SEQUENCE [LARGE SCALE GENOMIC DNA]</scope>
    <source>
        <strain evidence="2 3">ATCC 35613</strain>
    </source>
</reference>
<keyword evidence="3" id="KW-1185">Reference proteome</keyword>
<dbReference type="Pfam" id="PF17274">
    <property type="entry name" value="DUF5339"/>
    <property type="match status" value="1"/>
</dbReference>
<dbReference type="AlphaFoldDB" id="A0A1B7K2B0"/>
<dbReference type="Proteomes" id="UP000078224">
    <property type="component" value="Unassembled WGS sequence"/>
</dbReference>
<dbReference type="InterPro" id="IPR020493">
    <property type="entry name" value="Uncharacterised_HI0310"/>
</dbReference>
<organism evidence="2 3">
    <name type="scientific">Providencia heimbachae ATCC 35613</name>
    <dbReference type="NCBI Taxonomy" id="1354272"/>
    <lineage>
        <taxon>Bacteria</taxon>
        <taxon>Pseudomonadati</taxon>
        <taxon>Pseudomonadota</taxon>
        <taxon>Gammaproteobacteria</taxon>
        <taxon>Enterobacterales</taxon>
        <taxon>Morganellaceae</taxon>
        <taxon>Providencia</taxon>
    </lineage>
</organism>
<name>A0A1B7K2B0_9GAMM</name>
<dbReference type="RefSeq" id="WP_068442905.1">
    <property type="nucleotide sequence ID" value="NZ_LXEW01000011.1"/>
</dbReference>
<proteinExistence type="predicted"/>
<feature type="transmembrane region" description="Helical" evidence="1">
    <location>
        <begin position="6"/>
        <end position="27"/>
    </location>
</feature>